<evidence type="ECO:0000256" key="1">
    <source>
        <dbReference type="ARBA" id="ARBA00012527"/>
    </source>
</evidence>
<dbReference type="Gene3D" id="3.90.190.10">
    <property type="entry name" value="Protein tyrosine phosphatase superfamily"/>
    <property type="match status" value="1"/>
</dbReference>
<comment type="catalytic activity">
    <reaction evidence="5">
        <text>3,5-bis(diphospho)-1D-myo-inositol 1,2,4,6-tetrakisphosphate + H2O = 3-diphospho-1D-myo-inositol 1,2,4,5,6-pentakisphosphate + phosphate + 2 H(+)</text>
        <dbReference type="Rhea" id="RHEA:56312"/>
        <dbReference type="ChEBI" id="CHEBI:15377"/>
        <dbReference type="ChEBI" id="CHEBI:15378"/>
        <dbReference type="ChEBI" id="CHEBI:43474"/>
        <dbReference type="ChEBI" id="CHEBI:140372"/>
        <dbReference type="ChEBI" id="CHEBI:140374"/>
        <dbReference type="EC" id="3.6.1.52"/>
    </reaction>
    <physiologicalReaction direction="left-to-right" evidence="5">
        <dbReference type="Rhea" id="RHEA:56313"/>
    </physiologicalReaction>
</comment>
<dbReference type="FunFam" id="3.90.190.10:FF:000024">
    <property type="entry name" value="probable tyrosine-protein phosphatase At1g05000"/>
    <property type="match status" value="1"/>
</dbReference>
<dbReference type="InterPro" id="IPR004861">
    <property type="entry name" value="Siw14-like"/>
</dbReference>
<evidence type="ECO:0000313" key="10">
    <source>
        <dbReference type="Proteomes" id="UP000295252"/>
    </source>
</evidence>
<comment type="similarity">
    <text evidence="3">Belongs to the protein-tyrosine phosphatase family. Atypical dual-specificity phosphatase Siw14-like subfamily.</text>
</comment>
<dbReference type="InterPro" id="IPR029021">
    <property type="entry name" value="Prot-tyrosine_phosphatase-like"/>
</dbReference>
<evidence type="ECO:0000313" key="9">
    <source>
        <dbReference type="EMBL" id="CDP04459.1"/>
    </source>
</evidence>
<reference evidence="10" key="1">
    <citation type="journal article" date="2014" name="Science">
        <title>The coffee genome provides insight into the convergent evolution of caffeine biosynthesis.</title>
        <authorList>
            <person name="Denoeud F."/>
            <person name="Carretero-Paulet L."/>
            <person name="Dereeper A."/>
            <person name="Droc G."/>
            <person name="Guyot R."/>
            <person name="Pietrella M."/>
            <person name="Zheng C."/>
            <person name="Alberti A."/>
            <person name="Anthony F."/>
            <person name="Aprea G."/>
            <person name="Aury J.M."/>
            <person name="Bento P."/>
            <person name="Bernard M."/>
            <person name="Bocs S."/>
            <person name="Campa C."/>
            <person name="Cenci A."/>
            <person name="Combes M.C."/>
            <person name="Crouzillat D."/>
            <person name="Da Silva C."/>
            <person name="Daddiego L."/>
            <person name="De Bellis F."/>
            <person name="Dussert S."/>
            <person name="Garsmeur O."/>
            <person name="Gayraud T."/>
            <person name="Guignon V."/>
            <person name="Jahn K."/>
            <person name="Jamilloux V."/>
            <person name="Joet T."/>
            <person name="Labadie K."/>
            <person name="Lan T."/>
            <person name="Leclercq J."/>
            <person name="Lepelley M."/>
            <person name="Leroy T."/>
            <person name="Li L.T."/>
            <person name="Librado P."/>
            <person name="Lopez L."/>
            <person name="Munoz A."/>
            <person name="Noel B."/>
            <person name="Pallavicini A."/>
            <person name="Perrotta G."/>
            <person name="Poncet V."/>
            <person name="Pot D."/>
            <person name="Priyono X."/>
            <person name="Rigoreau M."/>
            <person name="Rouard M."/>
            <person name="Rozas J."/>
            <person name="Tranchant-Dubreuil C."/>
            <person name="VanBuren R."/>
            <person name="Zhang Q."/>
            <person name="Andrade A.C."/>
            <person name="Argout X."/>
            <person name="Bertrand B."/>
            <person name="de Kochko A."/>
            <person name="Graziosi G."/>
            <person name="Henry R.J."/>
            <person name="Jayarama X."/>
            <person name="Ming R."/>
            <person name="Nagai C."/>
            <person name="Rounsley S."/>
            <person name="Sankoff D."/>
            <person name="Giuliano G."/>
            <person name="Albert V.A."/>
            <person name="Wincker P."/>
            <person name="Lashermes P."/>
        </authorList>
    </citation>
    <scope>NUCLEOTIDE SEQUENCE [LARGE SCALE GENOMIC DNA]</scope>
    <source>
        <strain evidence="10">cv. DH200-94</strain>
    </source>
</reference>
<evidence type="ECO:0000256" key="5">
    <source>
        <dbReference type="ARBA" id="ARBA00047562"/>
    </source>
</evidence>
<dbReference type="PANTHER" id="PTHR31126:SF56">
    <property type="entry name" value="TYROSINE-PROTEIN PHOSPHATASE DOMAIN-CONTAINING PROTEIN"/>
    <property type="match status" value="1"/>
</dbReference>
<dbReference type="OrthoDB" id="6375174at2759"/>
<evidence type="ECO:0000256" key="7">
    <source>
        <dbReference type="ARBA" id="ARBA00048424"/>
    </source>
</evidence>
<dbReference type="Pfam" id="PF03162">
    <property type="entry name" value="Y_phosphatase2"/>
    <property type="match status" value="1"/>
</dbReference>
<comment type="catalytic activity">
    <reaction evidence="7">
        <text>6-diphospho-1D-myo-inositol pentakisphosphate + H2O = 1D-myo-inositol hexakisphosphate + phosphate + H(+)</text>
        <dbReference type="Rhea" id="RHEA:79703"/>
        <dbReference type="ChEBI" id="CHEBI:15377"/>
        <dbReference type="ChEBI" id="CHEBI:15378"/>
        <dbReference type="ChEBI" id="CHEBI:43474"/>
        <dbReference type="ChEBI" id="CHEBI:58130"/>
        <dbReference type="ChEBI" id="CHEBI:230534"/>
        <dbReference type="EC" id="3.6.1.52"/>
    </reaction>
    <physiologicalReaction direction="left-to-right" evidence="7">
        <dbReference type="Rhea" id="RHEA:79704"/>
    </physiologicalReaction>
</comment>
<keyword evidence="2" id="KW-0378">Hydrolase</keyword>
<dbReference type="PANTHER" id="PTHR31126">
    <property type="entry name" value="TYROSINE-PROTEIN PHOSPHATASE"/>
    <property type="match status" value="1"/>
</dbReference>
<dbReference type="EC" id="3.6.1.52" evidence="1"/>
<dbReference type="InParanoid" id="A0A068U8D4"/>
<name>A0A068U8D4_COFCA</name>
<dbReference type="CDD" id="cd14528">
    <property type="entry name" value="PFA-DSP_Siw14"/>
    <property type="match status" value="1"/>
</dbReference>
<dbReference type="PRINTS" id="PR01911">
    <property type="entry name" value="PFDSPHPHTASE"/>
</dbReference>
<dbReference type="SUPFAM" id="SSF52799">
    <property type="entry name" value="(Phosphotyrosine protein) phosphatases II"/>
    <property type="match status" value="1"/>
</dbReference>
<dbReference type="STRING" id="49390.A0A068U8D4"/>
<comment type="catalytic activity">
    <reaction evidence="6">
        <text>1,5-bis(diphospho)-1D-myo-inositol 2,3,4,6-tetrakisphosphate + H2O = 1-diphospho-1D-myo-inositol 2,3,4,5,6-pentakisphosphate + phosphate + 2 H(+)</text>
        <dbReference type="Rhea" id="RHEA:79699"/>
        <dbReference type="ChEBI" id="CHEBI:15377"/>
        <dbReference type="ChEBI" id="CHEBI:15378"/>
        <dbReference type="ChEBI" id="CHEBI:43474"/>
        <dbReference type="ChEBI" id="CHEBI:74946"/>
        <dbReference type="ChEBI" id="CHEBI:77983"/>
        <dbReference type="EC" id="3.6.1.52"/>
    </reaction>
    <physiologicalReaction direction="left-to-right" evidence="6">
        <dbReference type="Rhea" id="RHEA:79700"/>
    </physiologicalReaction>
</comment>
<feature type="domain" description="Tyrosine-protein phosphatase" evidence="8">
    <location>
        <begin position="55"/>
        <end position="206"/>
    </location>
</feature>
<dbReference type="Gramene" id="CDP04459">
    <property type="protein sequence ID" value="CDP04459"/>
    <property type="gene ID" value="GSCOC_T00017858001"/>
</dbReference>
<dbReference type="InterPro" id="IPR020422">
    <property type="entry name" value="TYR_PHOSPHATASE_DUAL_dom"/>
</dbReference>
<dbReference type="OMA" id="HYPCYIH"/>
<gene>
    <name evidence="9" type="ORF">GSCOC_T00017858001</name>
</gene>
<evidence type="ECO:0000256" key="3">
    <source>
        <dbReference type="ARBA" id="ARBA00044949"/>
    </source>
</evidence>
<proteinExistence type="inferred from homology"/>
<dbReference type="Proteomes" id="UP000295252">
    <property type="component" value="Chromosome XI"/>
</dbReference>
<protein>
    <recommendedName>
        <fullName evidence="1">diphosphoinositol-polyphosphate diphosphatase</fullName>
        <ecNumber evidence="1">3.6.1.52</ecNumber>
    </recommendedName>
</protein>
<keyword evidence="10" id="KW-1185">Reference proteome</keyword>
<dbReference type="PROSITE" id="PS50054">
    <property type="entry name" value="TYR_PHOSPHATASE_DUAL"/>
    <property type="match status" value="1"/>
</dbReference>
<organism evidence="9 10">
    <name type="scientific">Coffea canephora</name>
    <name type="common">Robusta coffee</name>
    <dbReference type="NCBI Taxonomy" id="49390"/>
    <lineage>
        <taxon>Eukaryota</taxon>
        <taxon>Viridiplantae</taxon>
        <taxon>Streptophyta</taxon>
        <taxon>Embryophyta</taxon>
        <taxon>Tracheophyta</taxon>
        <taxon>Spermatophyta</taxon>
        <taxon>Magnoliopsida</taxon>
        <taxon>eudicotyledons</taxon>
        <taxon>Gunneridae</taxon>
        <taxon>Pentapetalae</taxon>
        <taxon>asterids</taxon>
        <taxon>lamiids</taxon>
        <taxon>Gentianales</taxon>
        <taxon>Rubiaceae</taxon>
        <taxon>Ixoroideae</taxon>
        <taxon>Gardenieae complex</taxon>
        <taxon>Bertiereae - Coffeeae clade</taxon>
        <taxon>Coffeeae</taxon>
        <taxon>Coffea</taxon>
    </lineage>
</organism>
<dbReference type="PhylomeDB" id="A0A068U8D4"/>
<dbReference type="GO" id="GO:0016791">
    <property type="term" value="F:phosphatase activity"/>
    <property type="evidence" value="ECO:0007669"/>
    <property type="project" value="InterPro"/>
</dbReference>
<evidence type="ECO:0000259" key="8">
    <source>
        <dbReference type="PROSITE" id="PS50054"/>
    </source>
</evidence>
<dbReference type="InterPro" id="IPR016130">
    <property type="entry name" value="Tyr_Pase_AS"/>
</dbReference>
<dbReference type="PROSITE" id="PS00383">
    <property type="entry name" value="TYR_PHOSPHATASE_1"/>
    <property type="match status" value="1"/>
</dbReference>
<dbReference type="EMBL" id="HG739096">
    <property type="protein sequence ID" value="CDP04459.1"/>
    <property type="molecule type" value="Genomic_DNA"/>
</dbReference>
<dbReference type="GO" id="GO:0052845">
    <property type="term" value="F:inositol-5-diphosphate-1,2,3,4,6-pentakisphosphate diphosphatase activity"/>
    <property type="evidence" value="ECO:0007669"/>
    <property type="project" value="UniProtKB-ARBA"/>
</dbReference>
<dbReference type="GO" id="GO:0052847">
    <property type="term" value="F:inositol-1,5-bisdiphosphate-2,3,4,6-tetrakisphosphate 5-diphosphatase activity"/>
    <property type="evidence" value="ECO:0007669"/>
    <property type="project" value="UniProtKB-ARBA"/>
</dbReference>
<evidence type="ECO:0000256" key="4">
    <source>
        <dbReference type="ARBA" id="ARBA00047342"/>
    </source>
</evidence>
<evidence type="ECO:0000256" key="6">
    <source>
        <dbReference type="ARBA" id="ARBA00047927"/>
    </source>
</evidence>
<sequence length="213" mass="23997">MRIEGPYDYDNTPMCQNAIGATKLQSFPAAEADNSPQEKNSFDSPGEELLAPPLNFSMVDYGVFRSGFPEPANFSFLRTLGLRSIIYLCPEPYPVANAEFLKANGIRLFQFGIEGSKEPFVNIPEDSIREALEIVLDEKNRPLLMHCKRGKHRTGCLVGCLRKLQRWCLTSIFDEYQRFAADKARVSDQRFIELFEISGLEESCVPVSSSKGQ</sequence>
<evidence type="ECO:0000256" key="2">
    <source>
        <dbReference type="ARBA" id="ARBA00022801"/>
    </source>
</evidence>
<accession>A0A068U8D4</accession>
<comment type="catalytic activity">
    <reaction evidence="4">
        <text>5-diphospho-1D-myo-inositol 1,2,3,4,6-pentakisphosphate + H2O = 1D-myo-inositol hexakisphosphate + phosphate + H(+)</text>
        <dbReference type="Rhea" id="RHEA:22384"/>
        <dbReference type="ChEBI" id="CHEBI:15377"/>
        <dbReference type="ChEBI" id="CHEBI:15378"/>
        <dbReference type="ChEBI" id="CHEBI:43474"/>
        <dbReference type="ChEBI" id="CHEBI:58130"/>
        <dbReference type="ChEBI" id="CHEBI:58628"/>
        <dbReference type="EC" id="3.6.1.52"/>
    </reaction>
    <physiologicalReaction direction="left-to-right" evidence="4">
        <dbReference type="Rhea" id="RHEA:22385"/>
    </physiologicalReaction>
</comment>
<dbReference type="InterPro" id="IPR020428">
    <property type="entry name" value="PFA-DSPs"/>
</dbReference>
<dbReference type="AlphaFoldDB" id="A0A068U8D4"/>
<dbReference type="GO" id="GO:0005737">
    <property type="term" value="C:cytoplasm"/>
    <property type="evidence" value="ECO:0007669"/>
    <property type="project" value="TreeGrafter"/>
</dbReference>